<evidence type="ECO:0000256" key="12">
    <source>
        <dbReference type="ARBA" id="ARBA00023253"/>
    </source>
</evidence>
<proteinExistence type="inferred from homology"/>
<keyword evidence="9" id="KW-1133">Transmembrane helix</keyword>
<organism evidence="17 18">
    <name type="scientific">Brassica napus</name>
    <name type="common">Rape</name>
    <dbReference type="NCBI Taxonomy" id="3708"/>
    <lineage>
        <taxon>Eukaryota</taxon>
        <taxon>Viridiplantae</taxon>
        <taxon>Streptophyta</taxon>
        <taxon>Embryophyta</taxon>
        <taxon>Tracheophyta</taxon>
        <taxon>Spermatophyta</taxon>
        <taxon>Magnoliopsida</taxon>
        <taxon>eudicotyledons</taxon>
        <taxon>Gunneridae</taxon>
        <taxon>Pentapetalae</taxon>
        <taxon>rosids</taxon>
        <taxon>malvids</taxon>
        <taxon>Brassicales</taxon>
        <taxon>Brassicaceae</taxon>
        <taxon>Brassiceae</taxon>
        <taxon>Brassica</taxon>
    </lineage>
</organism>
<gene>
    <name evidence="17" type="ORF">HID58_068100</name>
</gene>
<dbReference type="InterPro" id="IPR015365">
    <property type="entry name" value="Elong-fact-P_C"/>
</dbReference>
<evidence type="ECO:0000256" key="14">
    <source>
        <dbReference type="ARBA" id="ARBA00030350"/>
    </source>
</evidence>
<evidence type="ECO:0000259" key="16">
    <source>
        <dbReference type="SMART" id="SM01185"/>
    </source>
</evidence>
<dbReference type="InterPro" id="IPR014722">
    <property type="entry name" value="Rib_uL2_dom2"/>
</dbReference>
<keyword evidence="10" id="KW-0472">Membrane</keyword>
<dbReference type="Pfam" id="PF10250">
    <property type="entry name" value="O-FucT"/>
    <property type="match status" value="1"/>
</dbReference>
<comment type="pathway">
    <text evidence="2">Glycan metabolism.</text>
</comment>
<keyword evidence="13" id="KW-0119">Carbohydrate metabolism</keyword>
<evidence type="ECO:0000259" key="15">
    <source>
        <dbReference type="SMART" id="SM00841"/>
    </source>
</evidence>
<accession>A0ABQ7ZKL2</accession>
<dbReference type="Pfam" id="PF08207">
    <property type="entry name" value="EFP_N"/>
    <property type="match status" value="1"/>
</dbReference>
<dbReference type="PANTHER" id="PTHR31741:SF83">
    <property type="entry name" value="O-FUCOSYLTRANSFERASE FAMILY PROTEIN"/>
    <property type="match status" value="1"/>
</dbReference>
<dbReference type="NCBIfam" id="NF001810">
    <property type="entry name" value="PRK00529.1"/>
    <property type="match status" value="1"/>
</dbReference>
<evidence type="ECO:0000256" key="5">
    <source>
        <dbReference type="ARBA" id="ARBA00022676"/>
    </source>
</evidence>
<evidence type="ECO:0000256" key="1">
    <source>
        <dbReference type="ARBA" id="ARBA00004606"/>
    </source>
</evidence>
<dbReference type="Pfam" id="PF09285">
    <property type="entry name" value="Elong-fact-P_C"/>
    <property type="match status" value="1"/>
</dbReference>
<dbReference type="Proteomes" id="UP000824890">
    <property type="component" value="Unassembled WGS sequence"/>
</dbReference>
<name>A0ABQ7ZKL2_BRANA</name>
<feature type="domain" description="Elongation factor P C-terminal" evidence="15">
    <location>
        <begin position="189"/>
        <end position="244"/>
    </location>
</feature>
<evidence type="ECO:0000256" key="2">
    <source>
        <dbReference type="ARBA" id="ARBA00004881"/>
    </source>
</evidence>
<dbReference type="SUPFAM" id="SSF50104">
    <property type="entry name" value="Translation proteins SH3-like domain"/>
    <property type="match status" value="1"/>
</dbReference>
<dbReference type="InterPro" id="IPR019378">
    <property type="entry name" value="GDP-Fuc_O-FucTrfase"/>
</dbReference>
<dbReference type="Pfam" id="PF01132">
    <property type="entry name" value="EFP"/>
    <property type="match status" value="1"/>
</dbReference>
<evidence type="ECO:0000256" key="9">
    <source>
        <dbReference type="ARBA" id="ARBA00022989"/>
    </source>
</evidence>
<keyword evidence="6" id="KW-0808">Transferase</keyword>
<evidence type="ECO:0000256" key="4">
    <source>
        <dbReference type="ARBA" id="ARBA00009479"/>
    </source>
</evidence>
<dbReference type="InterPro" id="IPR001059">
    <property type="entry name" value="Transl_elong_P/YeiP_cen"/>
</dbReference>
<dbReference type="CDD" id="cd11299">
    <property type="entry name" value="O-FucT_plant"/>
    <property type="match status" value="1"/>
</dbReference>
<dbReference type="Gene3D" id="2.30.30.30">
    <property type="match status" value="1"/>
</dbReference>
<dbReference type="PANTHER" id="PTHR31741">
    <property type="entry name" value="OS02G0726500 PROTEIN-RELATED"/>
    <property type="match status" value="1"/>
</dbReference>
<keyword evidence="7" id="KW-0812">Transmembrane</keyword>
<evidence type="ECO:0000256" key="10">
    <source>
        <dbReference type="ARBA" id="ARBA00023136"/>
    </source>
</evidence>
<dbReference type="InterPro" id="IPR013185">
    <property type="entry name" value="Transl_elong_KOW-like"/>
</dbReference>
<sequence length="685" mass="76932">EDKSVGVTEMRGISSRSLYSLSRSLLSRVSHGITVATSGGCSGETRALGSLWSALQSRGVKVNAIQLRPGNVIERTGRTFRVVESEHKQQGRGGASIQVELRDVDNGSKLNLRFGPEESVEKVFVQEKSFTCLYTEGDTAFLIEPDTFEQVEVPLDIFGKAAVYLKEEMRVQLQLYDGRALSASVPKHVTCTIQETQLPMKGLTSAPRYKRALLDNGSTIQVPSYLEAGEKIVINTEDDSFVKSEATLRRRFDLFSPPRRDLAISVASVREHSTLLGFSAVKFVICFSEFDIWSVKRIAEWRPCKWWLHGHLTPLPAKSNGFIRVDCFGGLNQMRRDLCDGVGIARLLNATLVLPKFEVAAYWNESSGFGDVFDVDYFIQKMNGFIKVVKDLPTDISSKEPFRVDCSKRKGQFDYRETILPLLLEHHYISLTPAMSQRRDRYPQYAKATLCQACYSALRLTTSLEKKALELLDAIPKPFLSLHLRFEPDMVAYSRCEYPNLSPSSLAAIKAAGGEDKKPWTGEIAQSWRKRGKCPLTPNETALMLQSLRIPTSTNIYLAAGDGLMEMEGFTSVYTQVFTKSALLNREDFTRMHGNTKAALDYYVSINSDAYVATYFGNMDKMVAAMRAYNGMHKTLFLSRKAFAELSSQGLEEEELKKALWEVHRNDFEIGRGSALPDCFCEFKL</sequence>
<feature type="non-terminal residue" evidence="17">
    <location>
        <position position="1"/>
    </location>
</feature>
<evidence type="ECO:0000256" key="11">
    <source>
        <dbReference type="ARBA" id="ARBA00023180"/>
    </source>
</evidence>
<dbReference type="SMART" id="SM01185">
    <property type="entry name" value="EFP"/>
    <property type="match status" value="1"/>
</dbReference>
<evidence type="ECO:0000313" key="17">
    <source>
        <dbReference type="EMBL" id="KAH0880706.1"/>
    </source>
</evidence>
<evidence type="ECO:0000256" key="7">
    <source>
        <dbReference type="ARBA" id="ARBA00022692"/>
    </source>
</evidence>
<dbReference type="InterPro" id="IPR024709">
    <property type="entry name" value="FucosylTrfase_pln"/>
</dbReference>
<dbReference type="SMART" id="SM00841">
    <property type="entry name" value="Elong-fact-P_C"/>
    <property type="match status" value="1"/>
</dbReference>
<keyword evidence="11" id="KW-0325">Glycoprotein</keyword>
<feature type="domain" description="Translation elongation factor P/YeiP central" evidence="16">
    <location>
        <begin position="127"/>
        <end position="181"/>
    </location>
</feature>
<dbReference type="EMBL" id="JAGKQM010000015">
    <property type="protein sequence ID" value="KAH0880706.1"/>
    <property type="molecule type" value="Genomic_DNA"/>
</dbReference>
<keyword evidence="18" id="KW-1185">Reference proteome</keyword>
<comment type="similarity">
    <text evidence="4">Belongs to the elongation factor P family.</text>
</comment>
<evidence type="ECO:0000256" key="6">
    <source>
        <dbReference type="ARBA" id="ARBA00022679"/>
    </source>
</evidence>
<protein>
    <recommendedName>
        <fullName evidence="14">O-fucosyltransferase family protein</fullName>
    </recommendedName>
</protein>
<comment type="caution">
    <text evidence="17">The sequence shown here is derived from an EMBL/GenBank/DDBJ whole genome shotgun (WGS) entry which is preliminary data.</text>
</comment>
<dbReference type="InterPro" id="IPR008991">
    <property type="entry name" value="Translation_prot_SH3-like_sf"/>
</dbReference>
<evidence type="ECO:0000256" key="3">
    <source>
        <dbReference type="ARBA" id="ARBA00007737"/>
    </source>
</evidence>
<dbReference type="SUPFAM" id="SSF50249">
    <property type="entry name" value="Nucleic acid-binding proteins"/>
    <property type="match status" value="2"/>
</dbReference>
<dbReference type="PROSITE" id="PS01275">
    <property type="entry name" value="EFP"/>
    <property type="match status" value="1"/>
</dbReference>
<reference evidence="17 18" key="1">
    <citation type="submission" date="2021-05" db="EMBL/GenBank/DDBJ databases">
        <title>Genome Assembly of Synthetic Allotetraploid Brassica napus Reveals Homoeologous Exchanges between Subgenomes.</title>
        <authorList>
            <person name="Davis J.T."/>
        </authorList>
    </citation>
    <scope>NUCLEOTIDE SEQUENCE [LARGE SCALE GENOMIC DNA]</scope>
    <source>
        <strain evidence="18">cv. Da-Ae</strain>
        <tissue evidence="17">Seedling</tissue>
    </source>
</reference>
<keyword evidence="5" id="KW-0328">Glycosyltransferase</keyword>
<comment type="similarity">
    <text evidence="3">Belongs to the glycosyltransferase GT106 family.</text>
</comment>
<dbReference type="Gene3D" id="2.40.50.140">
    <property type="entry name" value="Nucleic acid-binding proteins"/>
    <property type="match status" value="2"/>
</dbReference>
<dbReference type="InterPro" id="IPR013852">
    <property type="entry name" value="Transl_elong_P/YeiP_CS"/>
</dbReference>
<evidence type="ECO:0000313" key="18">
    <source>
        <dbReference type="Proteomes" id="UP000824890"/>
    </source>
</evidence>
<keyword evidence="12" id="KW-0294">Fucose metabolism</keyword>
<keyword evidence="8" id="KW-0735">Signal-anchor</keyword>
<comment type="subcellular location">
    <subcellularLocation>
        <location evidence="1">Membrane</location>
        <topology evidence="1">Single-pass type II membrane protein</topology>
    </subcellularLocation>
</comment>
<evidence type="ECO:0000256" key="13">
    <source>
        <dbReference type="ARBA" id="ARBA00023277"/>
    </source>
</evidence>
<evidence type="ECO:0000256" key="8">
    <source>
        <dbReference type="ARBA" id="ARBA00022968"/>
    </source>
</evidence>
<dbReference type="InterPro" id="IPR012340">
    <property type="entry name" value="NA-bd_OB-fold"/>
</dbReference>